<dbReference type="PANTHER" id="PTHR15681">
    <property type="entry name" value="MAD2L1-BINDING PROTEIN"/>
    <property type="match status" value="1"/>
</dbReference>
<reference evidence="1 2" key="1">
    <citation type="submission" date="2016-04" db="EMBL/GenBank/DDBJ databases">
        <title>The genome of Intoshia linei affirms orthonectids as highly simplified spiralians.</title>
        <authorList>
            <person name="Mikhailov K.V."/>
            <person name="Slusarev G.S."/>
            <person name="Nikitin M.A."/>
            <person name="Logacheva M.D."/>
            <person name="Penin A."/>
            <person name="Aleoshin V."/>
            <person name="Panchin Y.V."/>
        </authorList>
    </citation>
    <scope>NUCLEOTIDE SEQUENCE [LARGE SCALE GENOMIC DNA]</scope>
    <source>
        <strain evidence="1">Intl2013</strain>
        <tissue evidence="1">Whole animal</tissue>
    </source>
</reference>
<dbReference type="InterPro" id="IPR009511">
    <property type="entry name" value="MAD1/Cdc20-bound-Mad2-bd"/>
</dbReference>
<dbReference type="AlphaFoldDB" id="A0A177B822"/>
<accession>A0A177B822</accession>
<dbReference type="GO" id="GO:0007096">
    <property type="term" value="P:regulation of exit from mitosis"/>
    <property type="evidence" value="ECO:0007669"/>
    <property type="project" value="InterPro"/>
</dbReference>
<dbReference type="EMBL" id="LWCA01000166">
    <property type="protein sequence ID" value="OAF70280.1"/>
    <property type="molecule type" value="Genomic_DNA"/>
</dbReference>
<evidence type="ECO:0000313" key="1">
    <source>
        <dbReference type="EMBL" id="OAF70280.1"/>
    </source>
</evidence>
<comment type="caution">
    <text evidence="1">The sequence shown here is derived from an EMBL/GenBank/DDBJ whole genome shotgun (WGS) entry which is preliminary data.</text>
</comment>
<dbReference type="Proteomes" id="UP000078046">
    <property type="component" value="Unassembled WGS sequence"/>
</dbReference>
<dbReference type="InterPro" id="IPR053729">
    <property type="entry name" value="MAD2L1BP_domain_sf"/>
</dbReference>
<keyword evidence="2" id="KW-1185">Reference proteome</keyword>
<sequence>MTICESERYFKFLIFYIKPIMKFDINFKGYVESAMRPHLLIESIRYILYSRGQIPQAYDILIKNIENIRIKIKTESSLIKKNKYIKFIRNAEQFKEKLNLLFRILINIWSSDYDLSKLVMVLGNNPSAAKETYVWKFPKNKLRYNRLVSMGNCRRMIHHNLTCIEKEQDTVLSTGKVFFYIYLGRDRHFPSQHIDPHLKKPLMSFLQVMPDNFGLNFIGNRKIIHIEYNYDCEEAGSADNSLIVSKEGGKMFEQLHISLSEPYNRDTEQGMVSFTSDEMNDSYGGTKNIVEKIKIDQVETSSPPVHIDITDISKIVAYSYEWNKINMMISGF</sequence>
<dbReference type="PANTHER" id="PTHR15681:SF1">
    <property type="entry name" value="MAD2L1-BINDING PROTEIN"/>
    <property type="match status" value="1"/>
</dbReference>
<gene>
    <name evidence="1" type="ORF">A3Q56_01946</name>
</gene>
<protein>
    <submittedName>
        <fullName evidence="1">Uncharacterized protein</fullName>
    </submittedName>
</protein>
<proteinExistence type="predicted"/>
<dbReference type="Gene3D" id="3.30.900.20">
    <property type="match status" value="1"/>
</dbReference>
<name>A0A177B822_9BILA</name>
<evidence type="ECO:0000313" key="2">
    <source>
        <dbReference type="Proteomes" id="UP000078046"/>
    </source>
</evidence>
<organism evidence="1 2">
    <name type="scientific">Intoshia linei</name>
    <dbReference type="NCBI Taxonomy" id="1819745"/>
    <lineage>
        <taxon>Eukaryota</taxon>
        <taxon>Metazoa</taxon>
        <taxon>Spiralia</taxon>
        <taxon>Lophotrochozoa</taxon>
        <taxon>Mesozoa</taxon>
        <taxon>Orthonectida</taxon>
        <taxon>Rhopaluridae</taxon>
        <taxon>Intoshia</taxon>
    </lineage>
</organism>
<dbReference type="GO" id="GO:0005634">
    <property type="term" value="C:nucleus"/>
    <property type="evidence" value="ECO:0007669"/>
    <property type="project" value="InterPro"/>
</dbReference>